<name>A0A2H3APX9_9AGAR</name>
<organism evidence="1 2">
    <name type="scientific">Armillaria solidipes</name>
    <dbReference type="NCBI Taxonomy" id="1076256"/>
    <lineage>
        <taxon>Eukaryota</taxon>
        <taxon>Fungi</taxon>
        <taxon>Dikarya</taxon>
        <taxon>Basidiomycota</taxon>
        <taxon>Agaricomycotina</taxon>
        <taxon>Agaricomycetes</taxon>
        <taxon>Agaricomycetidae</taxon>
        <taxon>Agaricales</taxon>
        <taxon>Marasmiineae</taxon>
        <taxon>Physalacriaceae</taxon>
        <taxon>Armillaria</taxon>
    </lineage>
</organism>
<dbReference type="Proteomes" id="UP000218334">
    <property type="component" value="Unassembled WGS sequence"/>
</dbReference>
<dbReference type="AlphaFoldDB" id="A0A2H3APX9"/>
<reference evidence="2" key="1">
    <citation type="journal article" date="2017" name="Nat. Ecol. Evol.">
        <title>Genome expansion and lineage-specific genetic innovations in the forest pathogenic fungi Armillaria.</title>
        <authorList>
            <person name="Sipos G."/>
            <person name="Prasanna A.N."/>
            <person name="Walter M.C."/>
            <person name="O'Connor E."/>
            <person name="Balint B."/>
            <person name="Krizsan K."/>
            <person name="Kiss B."/>
            <person name="Hess J."/>
            <person name="Varga T."/>
            <person name="Slot J."/>
            <person name="Riley R."/>
            <person name="Boka B."/>
            <person name="Rigling D."/>
            <person name="Barry K."/>
            <person name="Lee J."/>
            <person name="Mihaltcheva S."/>
            <person name="LaButti K."/>
            <person name="Lipzen A."/>
            <person name="Waldron R."/>
            <person name="Moloney N.M."/>
            <person name="Sperisen C."/>
            <person name="Kredics L."/>
            <person name="Vagvoelgyi C."/>
            <person name="Patrignani A."/>
            <person name="Fitzpatrick D."/>
            <person name="Nagy I."/>
            <person name="Doyle S."/>
            <person name="Anderson J.B."/>
            <person name="Grigoriev I.V."/>
            <person name="Gueldener U."/>
            <person name="Muensterkoetter M."/>
            <person name="Nagy L.G."/>
        </authorList>
    </citation>
    <scope>NUCLEOTIDE SEQUENCE [LARGE SCALE GENOMIC DNA]</scope>
    <source>
        <strain evidence="2">28-4</strain>
    </source>
</reference>
<evidence type="ECO:0000313" key="2">
    <source>
        <dbReference type="Proteomes" id="UP000218334"/>
    </source>
</evidence>
<accession>A0A2H3APX9</accession>
<evidence type="ECO:0000313" key="1">
    <source>
        <dbReference type="EMBL" id="PBK60859.1"/>
    </source>
</evidence>
<protein>
    <submittedName>
        <fullName evidence="1">Uncharacterized protein</fullName>
    </submittedName>
</protein>
<gene>
    <name evidence="1" type="ORF">ARMSODRAFT_680028</name>
</gene>
<proteinExistence type="predicted"/>
<dbReference type="EMBL" id="KZ293481">
    <property type="protein sequence ID" value="PBK60859.1"/>
    <property type="molecule type" value="Genomic_DNA"/>
</dbReference>
<keyword evidence="2" id="KW-1185">Reference proteome</keyword>
<sequence length="202" mass="22624">MSNVVTFRKRCLGCIPLHQSATVSCNHWQEFLQAPWNVSQRSRRYVRRSRQSVSTLPPSPCRVSPCIFNRHRLSRFGTYGLTRESTADLCSNPQLKLLPCAYAQSQRVLYASPRRLHSDTNIVVTVMSSRSSCDQRGPGDLGLEFFVGSLTLNEDGMVTAIDKPTDGMRKHLRENFGQMGVSRHSSALLASTSNHAHVHPPD</sequence>